<evidence type="ECO:0000259" key="5">
    <source>
        <dbReference type="PROSITE" id="PS50949"/>
    </source>
</evidence>
<keyword evidence="8" id="KW-1185">Reference proteome</keyword>
<keyword evidence="1" id="KW-0805">Transcription regulation</keyword>
<dbReference type="InterPro" id="IPR006037">
    <property type="entry name" value="RCK_C"/>
</dbReference>
<dbReference type="Gene3D" id="3.30.70.1450">
    <property type="entry name" value="Regulator of K+ conductance, C-terminal domain"/>
    <property type="match status" value="1"/>
</dbReference>
<dbReference type="PROSITE" id="PS50949">
    <property type="entry name" value="HTH_GNTR"/>
    <property type="match status" value="1"/>
</dbReference>
<dbReference type="GO" id="GO:0008324">
    <property type="term" value="F:monoatomic cation transmembrane transporter activity"/>
    <property type="evidence" value="ECO:0007669"/>
    <property type="project" value="InterPro"/>
</dbReference>
<dbReference type="InterPro" id="IPR036721">
    <property type="entry name" value="RCK_C_sf"/>
</dbReference>
<dbReference type="SUPFAM" id="SSF46785">
    <property type="entry name" value="Winged helix' DNA-binding domain"/>
    <property type="match status" value="1"/>
</dbReference>
<evidence type="ECO:0000256" key="2">
    <source>
        <dbReference type="ARBA" id="ARBA00023125"/>
    </source>
</evidence>
<dbReference type="SUPFAM" id="SSF116726">
    <property type="entry name" value="TrkA C-terminal domain-like"/>
    <property type="match status" value="1"/>
</dbReference>
<dbReference type="AlphaFoldDB" id="A0A7C8LGZ9"/>
<evidence type="ECO:0000256" key="1">
    <source>
        <dbReference type="ARBA" id="ARBA00023015"/>
    </source>
</evidence>
<proteinExistence type="predicted"/>
<evidence type="ECO:0000256" key="4">
    <source>
        <dbReference type="SAM" id="Coils"/>
    </source>
</evidence>
<keyword evidence="3" id="KW-0804">Transcription</keyword>
<evidence type="ECO:0000313" key="7">
    <source>
        <dbReference type="EMBL" id="KAE9632027.1"/>
    </source>
</evidence>
<reference evidence="7 8" key="1">
    <citation type="submission" date="2019-12" db="EMBL/GenBank/DDBJ databases">
        <title>Defluviitalea raffinosedens, isolated from a biogas fermenter, genome sequencing and characterization.</title>
        <authorList>
            <person name="Rettenmaier R."/>
            <person name="Schneider M."/>
            <person name="Neuhaus K."/>
            <person name="Liebl W."/>
            <person name="Zverlov V."/>
        </authorList>
    </citation>
    <scope>NUCLEOTIDE SEQUENCE [LARGE SCALE GENOMIC DNA]</scope>
    <source>
        <strain evidence="7 8">249c-K6</strain>
    </source>
</reference>
<evidence type="ECO:0000313" key="8">
    <source>
        <dbReference type="Proteomes" id="UP000483018"/>
    </source>
</evidence>
<dbReference type="Pfam" id="PF00392">
    <property type="entry name" value="GntR"/>
    <property type="match status" value="1"/>
</dbReference>
<dbReference type="GO" id="GO:0003700">
    <property type="term" value="F:DNA-binding transcription factor activity"/>
    <property type="evidence" value="ECO:0007669"/>
    <property type="project" value="InterPro"/>
</dbReference>
<dbReference type="OrthoDB" id="226679at2"/>
<name>A0A7C8LGZ9_9FIRM</name>
<dbReference type="Gene3D" id="1.10.10.10">
    <property type="entry name" value="Winged helix-like DNA-binding domain superfamily/Winged helix DNA-binding domain"/>
    <property type="match status" value="1"/>
</dbReference>
<dbReference type="Pfam" id="PF02080">
    <property type="entry name" value="TrkA_C"/>
    <property type="match status" value="1"/>
</dbReference>
<feature type="domain" description="RCK C-terminal" evidence="6">
    <location>
        <begin position="121"/>
        <end position="206"/>
    </location>
</feature>
<organism evidence="7 8">
    <name type="scientific">Defluviitalea raffinosedens</name>
    <dbReference type="NCBI Taxonomy" id="1450156"/>
    <lineage>
        <taxon>Bacteria</taxon>
        <taxon>Bacillati</taxon>
        <taxon>Bacillota</taxon>
        <taxon>Clostridia</taxon>
        <taxon>Lachnospirales</taxon>
        <taxon>Defluviitaleaceae</taxon>
        <taxon>Defluviitalea</taxon>
    </lineage>
</organism>
<keyword evidence="2" id="KW-0238">DNA-binding</keyword>
<gene>
    <name evidence="7" type="ORF">GND95_10955</name>
</gene>
<sequence>MSNGLEVPTYMKIAVDMAGRIYKGEFLEGEKLRGRSTLAGEYNVSPETIRRAMRLLEDMEVVTVTQGSGIYVKSKEKAYHFMERFKQKESIGELKNRIRDLLEQKKRIESEIQEMLNTIVEYADKLKHSNLITPIEIALPSNSHIIGKNIDDTKFWQNTGATIVGIKRGKRLIISPGPYAQFQEGDILLIVGDPYIHERTSQFLLK</sequence>
<feature type="domain" description="HTH gntR-type" evidence="5">
    <location>
        <begin position="7"/>
        <end position="75"/>
    </location>
</feature>
<accession>A0A7C8LGZ9</accession>
<protein>
    <submittedName>
        <fullName evidence="7">GntR family transcriptional regulator</fullName>
    </submittedName>
</protein>
<dbReference type="GO" id="GO:0003677">
    <property type="term" value="F:DNA binding"/>
    <property type="evidence" value="ECO:0007669"/>
    <property type="project" value="UniProtKB-KW"/>
</dbReference>
<dbReference type="InterPro" id="IPR036388">
    <property type="entry name" value="WH-like_DNA-bd_sf"/>
</dbReference>
<feature type="coiled-coil region" evidence="4">
    <location>
        <begin position="91"/>
        <end position="125"/>
    </location>
</feature>
<dbReference type="PANTHER" id="PTHR38445:SF10">
    <property type="entry name" value="GNTR-FAMILY TRANSCRIPTIONAL REGULATOR"/>
    <property type="match status" value="1"/>
</dbReference>
<dbReference type="InterPro" id="IPR000524">
    <property type="entry name" value="Tscrpt_reg_HTH_GntR"/>
</dbReference>
<dbReference type="PROSITE" id="PS51202">
    <property type="entry name" value="RCK_C"/>
    <property type="match status" value="1"/>
</dbReference>
<keyword evidence="4" id="KW-0175">Coiled coil</keyword>
<dbReference type="PANTHER" id="PTHR38445">
    <property type="entry name" value="HTH-TYPE TRANSCRIPTIONAL REPRESSOR YTRA"/>
    <property type="match status" value="1"/>
</dbReference>
<dbReference type="RefSeq" id="WP_158741204.1">
    <property type="nucleotide sequence ID" value="NZ_JAFBEP010000016.1"/>
</dbReference>
<dbReference type="CDD" id="cd07377">
    <property type="entry name" value="WHTH_GntR"/>
    <property type="match status" value="1"/>
</dbReference>
<dbReference type="GO" id="GO:0006813">
    <property type="term" value="P:potassium ion transport"/>
    <property type="evidence" value="ECO:0007669"/>
    <property type="project" value="InterPro"/>
</dbReference>
<dbReference type="EMBL" id="WSLF01000011">
    <property type="protein sequence ID" value="KAE9632027.1"/>
    <property type="molecule type" value="Genomic_DNA"/>
</dbReference>
<evidence type="ECO:0000256" key="3">
    <source>
        <dbReference type="ARBA" id="ARBA00023163"/>
    </source>
</evidence>
<dbReference type="Proteomes" id="UP000483018">
    <property type="component" value="Unassembled WGS sequence"/>
</dbReference>
<dbReference type="InterPro" id="IPR036390">
    <property type="entry name" value="WH_DNA-bd_sf"/>
</dbReference>
<evidence type="ECO:0000259" key="6">
    <source>
        <dbReference type="PROSITE" id="PS51202"/>
    </source>
</evidence>
<dbReference type="SMART" id="SM00345">
    <property type="entry name" value="HTH_GNTR"/>
    <property type="match status" value="1"/>
</dbReference>
<comment type="caution">
    <text evidence="7">The sequence shown here is derived from an EMBL/GenBank/DDBJ whole genome shotgun (WGS) entry which is preliminary data.</text>
</comment>